<dbReference type="AlphaFoldDB" id="A0A556N5V8"/>
<dbReference type="Proteomes" id="UP000316008">
    <property type="component" value="Unassembled WGS sequence"/>
</dbReference>
<accession>A0A556N5V8</accession>
<keyword evidence="2" id="KW-1185">Reference proteome</keyword>
<name>A0A556N5V8_9FLAO</name>
<organism evidence="1 2">
    <name type="scientific">Fluviicola chungangensis</name>
    <dbReference type="NCBI Taxonomy" id="2597671"/>
    <lineage>
        <taxon>Bacteria</taxon>
        <taxon>Pseudomonadati</taxon>
        <taxon>Bacteroidota</taxon>
        <taxon>Flavobacteriia</taxon>
        <taxon>Flavobacteriales</taxon>
        <taxon>Crocinitomicaceae</taxon>
        <taxon>Fluviicola</taxon>
    </lineage>
</organism>
<reference evidence="1 2" key="1">
    <citation type="submission" date="2019-07" db="EMBL/GenBank/DDBJ databases">
        <authorList>
            <person name="Huq M.A."/>
        </authorList>
    </citation>
    <scope>NUCLEOTIDE SEQUENCE [LARGE SCALE GENOMIC DNA]</scope>
    <source>
        <strain evidence="1 2">MAH-3</strain>
    </source>
</reference>
<proteinExistence type="predicted"/>
<protein>
    <recommendedName>
        <fullName evidence="3">Exo-alpha-sialidase</fullName>
    </recommendedName>
</protein>
<gene>
    <name evidence="1" type="ORF">FO442_00195</name>
</gene>
<dbReference type="EMBL" id="VLPL01000001">
    <property type="protein sequence ID" value="TSJ47582.1"/>
    <property type="molecule type" value="Genomic_DNA"/>
</dbReference>
<comment type="caution">
    <text evidence="1">The sequence shown here is derived from an EMBL/GenBank/DDBJ whole genome shotgun (WGS) entry which is preliminary data.</text>
</comment>
<evidence type="ECO:0008006" key="3">
    <source>
        <dbReference type="Google" id="ProtNLM"/>
    </source>
</evidence>
<sequence>MRLNQLIIALFLIFLTSRSYSQDLTIFREMPESGGKIIGFWGSKLISCNTAFGLELKMLDTADVQPKIKTFKIGPEVEHSKNTAAITCFIHDNFIYETYYVFTNTVMPGHAGNAKGYTVIVKRDLRTMRIVNQCMINRLNTQVKFVKTLNEGFYVCFGYSYMSHGRGLNYLTAGNPSEIIPTLIKGFDYDLEPLVSLELSAYESRLNPYLNEISVDENSALCVPIVQKTLTKEQGKLQKGTITFLRADFSGDSLNTTLEYELEEGFHIRSVKVRFDQESAVYKGIFMIKGFSGEATESDSKYGYVYQEWDESGKSVLTKLAPLKKTELVTREVMNQSDFDESKASRLNLDANVSLFEFLRDGSALYVVNTIASPNFMRITNSKFILCISADGELKWTKILPYSSNELYTNAFFFLQNDELHVYTKEFAKNFSTGTYLYDDSREIADGLSVVLTERIIDLEEGKIVSHKPIVNLQSRKYDFFWPVTELGTNDYLLRYQFTKTNKNKWVRITY</sequence>
<evidence type="ECO:0000313" key="1">
    <source>
        <dbReference type="EMBL" id="TSJ47582.1"/>
    </source>
</evidence>
<evidence type="ECO:0000313" key="2">
    <source>
        <dbReference type="Proteomes" id="UP000316008"/>
    </source>
</evidence>